<sequence length="138" mass="14557">MSTSESAVISITIDAPFAKVATDLADPYTHSEWATEFIAGPATPGPDDATVIVPVPAMGGPTRYRVEADTERGIIDLYLAPGDAPFGPPLPVRLVPNGDGVDVLWVLGRNPMMDDGAWSAAQASMARELEGLKARHES</sequence>
<dbReference type="SUPFAM" id="SSF55961">
    <property type="entry name" value="Bet v1-like"/>
    <property type="match status" value="1"/>
</dbReference>
<organism evidence="1">
    <name type="scientific">hydrothermal vent metagenome</name>
    <dbReference type="NCBI Taxonomy" id="652676"/>
    <lineage>
        <taxon>unclassified sequences</taxon>
        <taxon>metagenomes</taxon>
        <taxon>ecological metagenomes</taxon>
    </lineage>
</organism>
<gene>
    <name evidence="1" type="ORF">MNBD_ACTINO02-2328</name>
</gene>
<dbReference type="Gene3D" id="3.30.530.20">
    <property type="match status" value="1"/>
</dbReference>
<evidence type="ECO:0000313" key="1">
    <source>
        <dbReference type="EMBL" id="VAW08434.1"/>
    </source>
</evidence>
<accession>A0A3B0TIG1</accession>
<protein>
    <recommendedName>
        <fullName evidence="2">SRPBCC family protein</fullName>
    </recommendedName>
</protein>
<dbReference type="InterPro" id="IPR023393">
    <property type="entry name" value="START-like_dom_sf"/>
</dbReference>
<evidence type="ECO:0008006" key="2">
    <source>
        <dbReference type="Google" id="ProtNLM"/>
    </source>
</evidence>
<reference evidence="1" key="1">
    <citation type="submission" date="2018-06" db="EMBL/GenBank/DDBJ databases">
        <authorList>
            <person name="Zhirakovskaya E."/>
        </authorList>
    </citation>
    <scope>NUCLEOTIDE SEQUENCE</scope>
</reference>
<name>A0A3B0TIG1_9ZZZZ</name>
<proteinExistence type="predicted"/>
<dbReference type="EMBL" id="UOEK01000463">
    <property type="protein sequence ID" value="VAW08434.1"/>
    <property type="molecule type" value="Genomic_DNA"/>
</dbReference>
<dbReference type="AlphaFoldDB" id="A0A3B0TIG1"/>